<evidence type="ECO:0000313" key="1">
    <source>
        <dbReference type="EMBL" id="QDG51008.1"/>
    </source>
</evidence>
<protein>
    <submittedName>
        <fullName evidence="1">DUF2203 family protein</fullName>
    </submittedName>
</protein>
<accession>A0A5B8Y983</accession>
<evidence type="ECO:0000313" key="2">
    <source>
        <dbReference type="Proteomes" id="UP000315995"/>
    </source>
</evidence>
<organism evidence="1 2">
    <name type="scientific">Persicimonas caeni</name>
    <dbReference type="NCBI Taxonomy" id="2292766"/>
    <lineage>
        <taxon>Bacteria</taxon>
        <taxon>Deltaproteobacteria</taxon>
        <taxon>Bradymonadales</taxon>
        <taxon>Bradymonadaceae</taxon>
        <taxon>Persicimonas</taxon>
    </lineage>
</organism>
<proteinExistence type="predicted"/>
<dbReference type="OrthoDB" id="9802910at2"/>
<dbReference type="PIRSF" id="PIRSF016498">
    <property type="entry name" value="UCP016498"/>
    <property type="match status" value="1"/>
</dbReference>
<gene>
    <name evidence="1" type="ORF">FIV42_09745</name>
</gene>
<name>A0A4Y6PRQ6_PERCE</name>
<accession>A0A4Y6PRQ6</accession>
<keyword evidence="2" id="KW-1185">Reference proteome</keyword>
<dbReference type="RefSeq" id="WP_141197498.1">
    <property type="nucleotide sequence ID" value="NZ_CP041186.1"/>
</dbReference>
<dbReference type="EMBL" id="CP041186">
    <property type="protein sequence ID" value="QDG51008.1"/>
    <property type="molecule type" value="Genomic_DNA"/>
</dbReference>
<dbReference type="Pfam" id="PF09969">
    <property type="entry name" value="DUF2203"/>
    <property type="match status" value="1"/>
</dbReference>
<dbReference type="InterPro" id="IPR018699">
    <property type="entry name" value="DUF2203"/>
</dbReference>
<sequence>MQKRYFTVAEANEMIPFLESAFTRIIQMRHQIGDIMQLLQLVDAAPERDDFEVELPDASPAVIHNRATLKALMLAVQDELTKIEATGCLVKNLENGLVDWYATKGGRDVFLCWHVGEKEVLFWHDTREGFRGRRPIDELYELDETSEAEENAQAS</sequence>
<dbReference type="AlphaFoldDB" id="A0A4Y6PRQ6"/>
<dbReference type="Proteomes" id="UP000315995">
    <property type="component" value="Chromosome"/>
</dbReference>
<reference evidence="1 2" key="1">
    <citation type="submission" date="2019-06" db="EMBL/GenBank/DDBJ databases">
        <title>Persicimonas caeni gen. nov., sp. nov., a predatory bacterium isolated from solar saltern.</title>
        <authorList>
            <person name="Wang S."/>
        </authorList>
    </citation>
    <scope>NUCLEOTIDE SEQUENCE [LARGE SCALE GENOMIC DNA]</scope>
    <source>
        <strain evidence="1 2">YN101</strain>
    </source>
</reference>